<evidence type="ECO:0000313" key="2">
    <source>
        <dbReference type="Proteomes" id="UP001231649"/>
    </source>
</evidence>
<keyword evidence="2" id="KW-1185">Reference proteome</keyword>
<protein>
    <submittedName>
        <fullName evidence="1">Uncharacterized protein</fullName>
    </submittedName>
</protein>
<dbReference type="Proteomes" id="UP001231649">
    <property type="component" value="Chromosome 3"/>
</dbReference>
<proteinExistence type="predicted"/>
<organism evidence="1 2">
    <name type="scientific">Mythimna loreyi</name>
    <dbReference type="NCBI Taxonomy" id="667449"/>
    <lineage>
        <taxon>Eukaryota</taxon>
        <taxon>Metazoa</taxon>
        <taxon>Ecdysozoa</taxon>
        <taxon>Arthropoda</taxon>
        <taxon>Hexapoda</taxon>
        <taxon>Insecta</taxon>
        <taxon>Pterygota</taxon>
        <taxon>Neoptera</taxon>
        <taxon>Endopterygota</taxon>
        <taxon>Lepidoptera</taxon>
        <taxon>Glossata</taxon>
        <taxon>Ditrysia</taxon>
        <taxon>Noctuoidea</taxon>
        <taxon>Noctuidae</taxon>
        <taxon>Noctuinae</taxon>
        <taxon>Hadenini</taxon>
        <taxon>Mythimna</taxon>
    </lineage>
</organism>
<gene>
    <name evidence="1" type="ORF">PYW08_011717</name>
</gene>
<comment type="caution">
    <text evidence="1">The sequence shown here is derived from an EMBL/GenBank/DDBJ whole genome shotgun (WGS) entry which is preliminary data.</text>
</comment>
<dbReference type="EMBL" id="CM056779">
    <property type="protein sequence ID" value="KAJ8719542.1"/>
    <property type="molecule type" value="Genomic_DNA"/>
</dbReference>
<accession>A0ACC2QMB2</accession>
<name>A0ACC2QMB2_9NEOP</name>
<sequence>MYSPTVWKSAAEPNYITNIDQEFPYSDLPYLAESRLLKIPVSLNNLIKHIDYFGEGRIVSAEGISGFANCYNVNHQYRLVSSGPDKDKKIPNRIPIRNHTDCDTSVYIKDNSVRTVTIAGEHMNSSCIMDIARIINSDFGAVVVFGNTDRFQGIMELAHELEKKRLFPYTDATLPDELQGLTLYDGHVAFLNNGIRRHKDELYNWVVNGHYDVYSEY</sequence>
<evidence type="ECO:0000313" key="1">
    <source>
        <dbReference type="EMBL" id="KAJ8719542.1"/>
    </source>
</evidence>
<reference evidence="1" key="1">
    <citation type="submission" date="2023-03" db="EMBL/GenBank/DDBJ databases">
        <title>Chromosome-level genomes of two armyworms, Mythimna separata and Mythimna loreyi, provide insights into the biosynthesis and reception of sex pheromones.</title>
        <authorList>
            <person name="Zhao H."/>
        </authorList>
    </citation>
    <scope>NUCLEOTIDE SEQUENCE</scope>
    <source>
        <strain evidence="1">BeijingLab</strain>
    </source>
</reference>